<accession>A0ABY4TBZ7</accession>
<gene>
    <name evidence="1" type="ORF">MW084_10060</name>
</gene>
<reference evidence="1" key="1">
    <citation type="submission" date="2022-04" db="EMBL/GenBank/DDBJ databases">
        <title>Systematic whole-genome sequencing reveals an unexpected diversity among actinomycetoma pathogens and provides insights into their antibacterial susceptibilities.</title>
        <authorList>
            <person name="Watson A.K."/>
            <person name="Kepplinger B."/>
            <person name="Bakhiet S.M."/>
            <person name="Mhmoud N.A."/>
            <person name="Chapman J."/>
            <person name="Allenby N."/>
            <person name="Mickiewicz K."/>
            <person name="Goodfellow M."/>
            <person name="Fahal A.H."/>
            <person name="Errington J."/>
        </authorList>
    </citation>
    <scope>NUCLEOTIDE SEQUENCE</scope>
    <source>
        <strain evidence="1">SD 504</strain>
    </source>
</reference>
<name>A0ABY4TBZ7_9ACTN</name>
<organism evidence="1 2">
    <name type="scientific">Streptomyces sudanensis</name>
    <dbReference type="NCBI Taxonomy" id="436397"/>
    <lineage>
        <taxon>Bacteria</taxon>
        <taxon>Bacillati</taxon>
        <taxon>Actinomycetota</taxon>
        <taxon>Actinomycetes</taxon>
        <taxon>Kitasatosporales</taxon>
        <taxon>Streptomycetaceae</taxon>
        <taxon>Streptomyces</taxon>
    </lineage>
</organism>
<keyword evidence="2" id="KW-1185">Reference proteome</keyword>
<evidence type="ECO:0000313" key="2">
    <source>
        <dbReference type="Proteomes" id="UP001056383"/>
    </source>
</evidence>
<dbReference type="EMBL" id="CP095474">
    <property type="protein sequence ID" value="URN16237.1"/>
    <property type="molecule type" value="Genomic_DNA"/>
</dbReference>
<proteinExistence type="predicted"/>
<dbReference type="Proteomes" id="UP001056383">
    <property type="component" value="Chromosome"/>
</dbReference>
<sequence>MSDGSAPASYVRLLPWNGPEGNPALLVTDGTASRLSLLADAVEAEQIGTAVAVLDLSRAMLDARTPATADEYHFVTRRLAECLTDALRICESRARRIPPYEDGSECA</sequence>
<dbReference type="RefSeq" id="WP_010470625.1">
    <property type="nucleotide sequence ID" value="NZ_CP095474.1"/>
</dbReference>
<evidence type="ECO:0000313" key="1">
    <source>
        <dbReference type="EMBL" id="URN16237.1"/>
    </source>
</evidence>
<protein>
    <submittedName>
        <fullName evidence="1">Uncharacterized protein</fullName>
    </submittedName>
</protein>